<gene>
    <name evidence="2" type="ORF">K0M31_013461</name>
</gene>
<proteinExistence type="predicted"/>
<feature type="compositionally biased region" description="Basic and acidic residues" evidence="1">
    <location>
        <begin position="178"/>
        <end position="189"/>
    </location>
</feature>
<organism evidence="2 3">
    <name type="scientific">Melipona bicolor</name>
    <dbReference type="NCBI Taxonomy" id="60889"/>
    <lineage>
        <taxon>Eukaryota</taxon>
        <taxon>Metazoa</taxon>
        <taxon>Ecdysozoa</taxon>
        <taxon>Arthropoda</taxon>
        <taxon>Hexapoda</taxon>
        <taxon>Insecta</taxon>
        <taxon>Pterygota</taxon>
        <taxon>Neoptera</taxon>
        <taxon>Endopterygota</taxon>
        <taxon>Hymenoptera</taxon>
        <taxon>Apocrita</taxon>
        <taxon>Aculeata</taxon>
        <taxon>Apoidea</taxon>
        <taxon>Anthophila</taxon>
        <taxon>Apidae</taxon>
        <taxon>Melipona</taxon>
    </lineage>
</organism>
<dbReference type="EMBL" id="JAHYIQ010000037">
    <property type="protein sequence ID" value="KAK1119272.1"/>
    <property type="molecule type" value="Genomic_DNA"/>
</dbReference>
<accession>A0AA40KGJ5</accession>
<evidence type="ECO:0000313" key="3">
    <source>
        <dbReference type="Proteomes" id="UP001177670"/>
    </source>
</evidence>
<comment type="caution">
    <text evidence="2">The sequence shown here is derived from an EMBL/GenBank/DDBJ whole genome shotgun (WGS) entry which is preliminary data.</text>
</comment>
<dbReference type="Proteomes" id="UP001177670">
    <property type="component" value="Unassembled WGS sequence"/>
</dbReference>
<evidence type="ECO:0000313" key="2">
    <source>
        <dbReference type="EMBL" id="KAK1119272.1"/>
    </source>
</evidence>
<evidence type="ECO:0000256" key="1">
    <source>
        <dbReference type="SAM" id="MobiDB-lite"/>
    </source>
</evidence>
<name>A0AA40KGJ5_9HYME</name>
<dbReference type="AlphaFoldDB" id="A0AA40KGJ5"/>
<keyword evidence="3" id="KW-1185">Reference proteome</keyword>
<reference evidence="2" key="1">
    <citation type="submission" date="2021-10" db="EMBL/GenBank/DDBJ databases">
        <title>Melipona bicolor Genome sequencing and assembly.</title>
        <authorList>
            <person name="Araujo N.S."/>
            <person name="Arias M.C."/>
        </authorList>
    </citation>
    <scope>NUCLEOTIDE SEQUENCE</scope>
    <source>
        <strain evidence="2">USP_2M_L1-L4_2017</strain>
        <tissue evidence="2">Whole body</tissue>
    </source>
</reference>
<protein>
    <submittedName>
        <fullName evidence="2">Uncharacterized protein</fullName>
    </submittedName>
</protein>
<feature type="region of interest" description="Disordered" evidence="1">
    <location>
        <begin position="161"/>
        <end position="189"/>
    </location>
</feature>
<sequence>MKERENVLSPRNVATLPWKLEVEFDDTLTCKLYSQLSFSEEDDKFVAPPTSPIESFKYAPLTKFRKYCPFIPPHDVDCNNPSPLHNNSNVVKSSSVESRACTRNFISPKEGATLDTQDSSITTFKHREKEKLEFIEGRCVTKFYSKGSTISEDSIIDVNKNKRSNVQRDSSLEQNEGDGERKHRRENVQGKGFKEFSLSDVFNKESKRRFDLQPGLRMICKPFKENSRNVLTQVDRIQLASRKTDSLDEERLVEPKLRKQLALLTNRSSDNFCFGDSTSESCNREKYTFLGKRNVPWNYKRVVRLRSTANLLDFSNRWIKSPQVTSYIHQNLDSSRISDKIC</sequence>